<dbReference type="AlphaFoldDB" id="A0RUP7"/>
<proteinExistence type="predicted"/>
<protein>
    <submittedName>
        <fullName evidence="1">Uncharacterized protein</fullName>
    </submittedName>
</protein>
<gene>
    <name evidence="1" type="ordered locus">CENSYa_0429</name>
</gene>
<dbReference type="EMBL" id="DP000238">
    <property type="protein sequence ID" value="ABK77064.1"/>
    <property type="molecule type" value="Genomic_DNA"/>
</dbReference>
<dbReference type="Proteomes" id="UP000000758">
    <property type="component" value="Chromosome"/>
</dbReference>
<dbReference type="KEGG" id="csy:CENSYa_0429"/>
<keyword evidence="2" id="KW-1185">Reference proteome</keyword>
<dbReference type="STRING" id="414004.CENSYa_0429"/>
<evidence type="ECO:0000313" key="1">
    <source>
        <dbReference type="EMBL" id="ABK77064.1"/>
    </source>
</evidence>
<evidence type="ECO:0000313" key="2">
    <source>
        <dbReference type="Proteomes" id="UP000000758"/>
    </source>
</evidence>
<reference evidence="1 2" key="1">
    <citation type="journal article" date="2006" name="Proc. Natl. Acad. Sci. U.S.A.">
        <title>Genomic analysis of the uncultivated marine crenarchaeote Cenarchaeum symbiosum.</title>
        <authorList>
            <person name="Hallam S.J."/>
            <person name="Konstantinidis K.T."/>
            <person name="Putnam N."/>
            <person name="Schleper C."/>
            <person name="Watanabe Y."/>
            <person name="Sugahara J."/>
            <person name="Preston C."/>
            <person name="de la Torre J."/>
            <person name="Richardson P.M."/>
            <person name="DeLong E.F."/>
        </authorList>
    </citation>
    <scope>NUCLEOTIDE SEQUENCE [LARGE SCALE GENOMIC DNA]</scope>
    <source>
        <strain evidence="2">A</strain>
    </source>
</reference>
<accession>A0RUP7</accession>
<organism evidence="1 2">
    <name type="scientific">Cenarchaeum symbiosum (strain A)</name>
    <dbReference type="NCBI Taxonomy" id="414004"/>
    <lineage>
        <taxon>Archaea</taxon>
        <taxon>Nitrososphaerota</taxon>
        <taxon>Candidatus Cenarchaeales</taxon>
        <taxon>Candidatus Cenarchaeaceae</taxon>
        <taxon>Candidatus Cenarchaeum</taxon>
    </lineage>
</organism>
<name>A0RUP7_CENSY</name>
<sequence>MDDTGQDPQCGSKRGAGRLRPPVCVHGVEWRSGRPHGCRKGGHQRYNTEWRDRAEPAHFERHEVLPGEHFIMFLGAGGACEIRDLPDFGVIAPGAGLCHVGDSIASILEGESLPADDLRDGRACRQAPDRDTCLVPALPFELASLDACIVCRAPHPNPEAAPMNRNLRNSIRGVAWSGTWSTW</sequence>
<dbReference type="HOGENOM" id="CLU_1472037_0_0_2"/>
<dbReference type="EnsemblBacteria" id="ABK77064">
    <property type="protein sequence ID" value="ABK77064"/>
    <property type="gene ID" value="CENSYa_0429"/>
</dbReference>